<keyword evidence="2" id="KW-1185">Reference proteome</keyword>
<gene>
    <name evidence="1" type="ORF">LOK49_LG12G01765</name>
</gene>
<comment type="caution">
    <text evidence="1">The sequence shown here is derived from an EMBL/GenBank/DDBJ whole genome shotgun (WGS) entry which is preliminary data.</text>
</comment>
<dbReference type="EMBL" id="CM045770">
    <property type="protein sequence ID" value="KAI7990209.1"/>
    <property type="molecule type" value="Genomic_DNA"/>
</dbReference>
<protein>
    <submittedName>
        <fullName evidence="1">Uncharacterized protein</fullName>
    </submittedName>
</protein>
<accession>A0ACC0FNV7</accession>
<dbReference type="Proteomes" id="UP001060215">
    <property type="component" value="Chromosome 13"/>
</dbReference>
<evidence type="ECO:0000313" key="2">
    <source>
        <dbReference type="Proteomes" id="UP001060215"/>
    </source>
</evidence>
<organism evidence="1 2">
    <name type="scientific">Camellia lanceoleosa</name>
    <dbReference type="NCBI Taxonomy" id="1840588"/>
    <lineage>
        <taxon>Eukaryota</taxon>
        <taxon>Viridiplantae</taxon>
        <taxon>Streptophyta</taxon>
        <taxon>Embryophyta</taxon>
        <taxon>Tracheophyta</taxon>
        <taxon>Spermatophyta</taxon>
        <taxon>Magnoliopsida</taxon>
        <taxon>eudicotyledons</taxon>
        <taxon>Gunneridae</taxon>
        <taxon>Pentapetalae</taxon>
        <taxon>asterids</taxon>
        <taxon>Ericales</taxon>
        <taxon>Theaceae</taxon>
        <taxon>Camellia</taxon>
    </lineage>
</organism>
<evidence type="ECO:0000313" key="1">
    <source>
        <dbReference type="EMBL" id="KAI7990209.1"/>
    </source>
</evidence>
<sequence length="103" mass="12152">MSKDHVLLHQSLPQEIKQEDCEEQNQLAIDYEECRTPTSQDHKIPAIQTCPPAPRKHGHVFSRKRKFPESQFFEATWREEIDSFFRSSFELSGVAKKRHLNDQ</sequence>
<name>A0ACC0FNV7_9ERIC</name>
<reference evidence="1 2" key="1">
    <citation type="journal article" date="2022" name="Plant J.">
        <title>Chromosome-level genome of Camellia lanceoleosa provides a valuable resource for understanding genome evolution and self-incompatibility.</title>
        <authorList>
            <person name="Gong W."/>
            <person name="Xiao S."/>
            <person name="Wang L."/>
            <person name="Liao Z."/>
            <person name="Chang Y."/>
            <person name="Mo W."/>
            <person name="Hu G."/>
            <person name="Li W."/>
            <person name="Zhao G."/>
            <person name="Zhu H."/>
            <person name="Hu X."/>
            <person name="Ji K."/>
            <person name="Xiang X."/>
            <person name="Song Q."/>
            <person name="Yuan D."/>
            <person name="Jin S."/>
            <person name="Zhang L."/>
        </authorList>
    </citation>
    <scope>NUCLEOTIDE SEQUENCE [LARGE SCALE GENOMIC DNA]</scope>
    <source>
        <strain evidence="1">SQ_2022a</strain>
    </source>
</reference>
<proteinExistence type="predicted"/>